<evidence type="ECO:0000313" key="2">
    <source>
        <dbReference type="Proteomes" id="UP001478817"/>
    </source>
</evidence>
<accession>A0ABV1IEH3</accession>
<organism evidence="1 2">
    <name type="scientific">Paratractidigestivibacter faecalis</name>
    <dbReference type="NCBI Taxonomy" id="2292441"/>
    <lineage>
        <taxon>Bacteria</taxon>
        <taxon>Bacillati</taxon>
        <taxon>Actinomycetota</taxon>
        <taxon>Coriobacteriia</taxon>
        <taxon>Coriobacteriales</taxon>
        <taxon>Atopobiaceae</taxon>
        <taxon>Paratractidigestivibacter</taxon>
    </lineage>
</organism>
<evidence type="ECO:0000313" key="1">
    <source>
        <dbReference type="EMBL" id="MEQ2637302.1"/>
    </source>
</evidence>
<comment type="caution">
    <text evidence="1">The sequence shown here is derived from an EMBL/GenBank/DDBJ whole genome shotgun (WGS) entry which is preliminary data.</text>
</comment>
<dbReference type="RefSeq" id="WP_349181771.1">
    <property type="nucleotide sequence ID" value="NZ_JBBNGS010000004.1"/>
</dbReference>
<dbReference type="Proteomes" id="UP001478817">
    <property type="component" value="Unassembled WGS sequence"/>
</dbReference>
<proteinExistence type="predicted"/>
<protein>
    <submittedName>
        <fullName evidence="1">Uncharacterized protein</fullName>
    </submittedName>
</protein>
<name>A0ABV1IEH3_9ACTN</name>
<keyword evidence="2" id="KW-1185">Reference proteome</keyword>
<dbReference type="EMBL" id="JBBNGS010000004">
    <property type="protein sequence ID" value="MEQ2637302.1"/>
    <property type="molecule type" value="Genomic_DNA"/>
</dbReference>
<sequence length="130" mass="13925">MSVVRDVSREMGLTLVCGTKSPDSLRCLADSYAAFDGPSLRGIVKGSQLSEAGGESHMVRTTNLAKDFAALSERLPASTLSIELDADEGLHFIRVTGCGETELGRLLHELGAVVIELSHQRRTLASLLDQ</sequence>
<gene>
    <name evidence="1" type="ORF">AAAT05_02935</name>
</gene>
<reference evidence="1 2" key="1">
    <citation type="submission" date="2024-04" db="EMBL/GenBank/DDBJ databases">
        <title>Human intestinal bacterial collection.</title>
        <authorList>
            <person name="Pauvert C."/>
            <person name="Hitch T.C.A."/>
            <person name="Clavel T."/>
        </authorList>
    </citation>
    <scope>NUCLEOTIDE SEQUENCE [LARGE SCALE GENOMIC DNA]</scope>
    <source>
        <strain evidence="1 2">CLA-AA-H197</strain>
    </source>
</reference>